<dbReference type="Proteomes" id="UP000541444">
    <property type="component" value="Unassembled WGS sequence"/>
</dbReference>
<dbReference type="InterPro" id="IPR036236">
    <property type="entry name" value="Znf_C2H2_sf"/>
</dbReference>
<gene>
    <name evidence="10" type="ORF">GIB67_040588</name>
</gene>
<accession>A0A7J7M8V6</accession>
<protein>
    <recommendedName>
        <fullName evidence="9">C2H2-type domain-containing protein</fullName>
    </recommendedName>
</protein>
<evidence type="ECO:0000256" key="6">
    <source>
        <dbReference type="ARBA" id="ARBA00023163"/>
    </source>
</evidence>
<comment type="caution">
    <text evidence="10">The sequence shown here is derived from an EMBL/GenBank/DDBJ whole genome shotgun (WGS) entry which is preliminary data.</text>
</comment>
<keyword evidence="11" id="KW-1185">Reference proteome</keyword>
<keyword evidence="6" id="KW-0804">Transcription</keyword>
<dbReference type="GO" id="GO:0008270">
    <property type="term" value="F:zinc ion binding"/>
    <property type="evidence" value="ECO:0007669"/>
    <property type="project" value="UniProtKB-KW"/>
</dbReference>
<dbReference type="SUPFAM" id="SSF57667">
    <property type="entry name" value="beta-beta-alpha zinc fingers"/>
    <property type="match status" value="1"/>
</dbReference>
<name>A0A7J7M8V6_9MAGN</name>
<dbReference type="SMART" id="SM00355">
    <property type="entry name" value="ZnF_C2H2"/>
    <property type="match status" value="1"/>
</dbReference>
<evidence type="ECO:0000256" key="8">
    <source>
        <dbReference type="PROSITE-ProRule" id="PRU00042"/>
    </source>
</evidence>
<dbReference type="InterPro" id="IPR013087">
    <property type="entry name" value="Znf_C2H2_type"/>
</dbReference>
<dbReference type="Pfam" id="PF13912">
    <property type="entry name" value="zf-C2H2_6"/>
    <property type="match status" value="1"/>
</dbReference>
<dbReference type="PROSITE" id="PS50157">
    <property type="entry name" value="ZINC_FINGER_C2H2_2"/>
    <property type="match status" value="1"/>
</dbReference>
<organism evidence="10 11">
    <name type="scientific">Kingdonia uniflora</name>
    <dbReference type="NCBI Taxonomy" id="39325"/>
    <lineage>
        <taxon>Eukaryota</taxon>
        <taxon>Viridiplantae</taxon>
        <taxon>Streptophyta</taxon>
        <taxon>Embryophyta</taxon>
        <taxon>Tracheophyta</taxon>
        <taxon>Spermatophyta</taxon>
        <taxon>Magnoliopsida</taxon>
        <taxon>Ranunculales</taxon>
        <taxon>Circaeasteraceae</taxon>
        <taxon>Kingdonia</taxon>
    </lineage>
</organism>
<proteinExistence type="predicted"/>
<dbReference type="PROSITE" id="PS00028">
    <property type="entry name" value="ZINC_FINGER_C2H2_1"/>
    <property type="match status" value="1"/>
</dbReference>
<keyword evidence="4" id="KW-0862">Zinc</keyword>
<dbReference type="GO" id="GO:0005634">
    <property type="term" value="C:nucleus"/>
    <property type="evidence" value="ECO:0007669"/>
    <property type="project" value="UniProtKB-SubCell"/>
</dbReference>
<evidence type="ECO:0000313" key="10">
    <source>
        <dbReference type="EMBL" id="KAF6151315.1"/>
    </source>
</evidence>
<reference evidence="10 11" key="1">
    <citation type="journal article" date="2020" name="IScience">
        <title>Genome Sequencing of the Endangered Kingdonia uniflora (Circaeasteraceae, Ranunculales) Reveals Potential Mechanisms of Evolutionary Specialization.</title>
        <authorList>
            <person name="Sun Y."/>
            <person name="Deng T."/>
            <person name="Zhang A."/>
            <person name="Moore M.J."/>
            <person name="Landis J.B."/>
            <person name="Lin N."/>
            <person name="Zhang H."/>
            <person name="Zhang X."/>
            <person name="Huang J."/>
            <person name="Zhang X."/>
            <person name="Sun H."/>
            <person name="Wang H."/>
        </authorList>
    </citation>
    <scope>NUCLEOTIDE SEQUENCE [LARGE SCALE GENOMIC DNA]</scope>
    <source>
        <strain evidence="10">TB1705</strain>
        <tissue evidence="10">Leaf</tissue>
    </source>
</reference>
<feature type="domain" description="C2H2-type" evidence="9">
    <location>
        <begin position="36"/>
        <end position="63"/>
    </location>
</feature>
<dbReference type="AlphaFoldDB" id="A0A7J7M8V6"/>
<dbReference type="InterPro" id="IPR052426">
    <property type="entry name" value="Plant_dev_regulator"/>
</dbReference>
<dbReference type="EMBL" id="JACGCM010001697">
    <property type="protein sequence ID" value="KAF6151315.1"/>
    <property type="molecule type" value="Genomic_DNA"/>
</dbReference>
<evidence type="ECO:0000256" key="1">
    <source>
        <dbReference type="ARBA" id="ARBA00004123"/>
    </source>
</evidence>
<sequence length="196" mass="21828">MWNTTRPQEEDDSWEVRAFAEDTSNAMGTTWPPRSYTCTFCRREFRSAQALGGHMNVHRRDRARLCQSPPKTIITDPTLPPTSSSTLIFPTQEFVANGGICLLYPLPNPNGVFNSTSIPGSMDSPPTLLSISPYSMNNLMSSYQPASFPMEISSEKVEPALMSIDKESETNKNNNDNKGFEEELDLELCLGLKPSI</sequence>
<evidence type="ECO:0000256" key="2">
    <source>
        <dbReference type="ARBA" id="ARBA00022723"/>
    </source>
</evidence>
<dbReference type="OrthoDB" id="1708403at2759"/>
<evidence type="ECO:0000256" key="5">
    <source>
        <dbReference type="ARBA" id="ARBA00023015"/>
    </source>
</evidence>
<keyword evidence="3 8" id="KW-0863">Zinc-finger</keyword>
<evidence type="ECO:0000256" key="7">
    <source>
        <dbReference type="ARBA" id="ARBA00023242"/>
    </source>
</evidence>
<dbReference type="Gene3D" id="3.30.160.60">
    <property type="entry name" value="Classic Zinc Finger"/>
    <property type="match status" value="1"/>
</dbReference>
<dbReference type="PANTHER" id="PTHR45801">
    <property type="entry name" value="OS07G0101800 PROTEIN"/>
    <property type="match status" value="1"/>
</dbReference>
<comment type="subcellular location">
    <subcellularLocation>
        <location evidence="1">Nucleus</location>
    </subcellularLocation>
</comment>
<keyword evidence="7" id="KW-0539">Nucleus</keyword>
<keyword evidence="2" id="KW-0479">Metal-binding</keyword>
<evidence type="ECO:0000259" key="9">
    <source>
        <dbReference type="PROSITE" id="PS50157"/>
    </source>
</evidence>
<evidence type="ECO:0000313" key="11">
    <source>
        <dbReference type="Proteomes" id="UP000541444"/>
    </source>
</evidence>
<evidence type="ECO:0000256" key="3">
    <source>
        <dbReference type="ARBA" id="ARBA00022771"/>
    </source>
</evidence>
<keyword evidence="5" id="KW-0805">Transcription regulation</keyword>
<dbReference type="PANTHER" id="PTHR45801:SF107">
    <property type="entry name" value="TRANSCRIPTIONAL REGULATOR SUPERMAN-LIKE"/>
    <property type="match status" value="1"/>
</dbReference>
<evidence type="ECO:0000256" key="4">
    <source>
        <dbReference type="ARBA" id="ARBA00022833"/>
    </source>
</evidence>